<dbReference type="GO" id="GO:0016887">
    <property type="term" value="F:ATP hydrolysis activity"/>
    <property type="evidence" value="ECO:0007669"/>
    <property type="project" value="InterPro"/>
</dbReference>
<evidence type="ECO:0000256" key="1">
    <source>
        <dbReference type="ARBA" id="ARBA00006611"/>
    </source>
</evidence>
<dbReference type="CDD" id="cd01130">
    <property type="entry name" value="VirB11-like_ATPase"/>
    <property type="match status" value="1"/>
</dbReference>
<evidence type="ECO:0000259" key="2">
    <source>
        <dbReference type="Pfam" id="PF00437"/>
    </source>
</evidence>
<dbReference type="InterPro" id="IPR027417">
    <property type="entry name" value="P-loop_NTPase"/>
</dbReference>
<proteinExistence type="inferred from homology"/>
<dbReference type="Proteomes" id="UP000295443">
    <property type="component" value="Unassembled WGS sequence"/>
</dbReference>
<evidence type="ECO:0000313" key="3">
    <source>
        <dbReference type="EMBL" id="TCJ17976.1"/>
    </source>
</evidence>
<organism evidence="3 4">
    <name type="scientific">Parasulfuritortus cantonensis</name>
    <dbReference type="NCBI Taxonomy" id="2528202"/>
    <lineage>
        <taxon>Bacteria</taxon>
        <taxon>Pseudomonadati</taxon>
        <taxon>Pseudomonadota</taxon>
        <taxon>Betaproteobacteria</taxon>
        <taxon>Nitrosomonadales</taxon>
        <taxon>Thiobacillaceae</taxon>
        <taxon>Parasulfuritortus</taxon>
    </lineage>
</organism>
<name>A0A4R1BKW8_9PROT</name>
<dbReference type="InterPro" id="IPR001482">
    <property type="entry name" value="T2SS/T4SS_dom"/>
</dbReference>
<sequence>MRNEETGMDFDFALGQDPNSEFHQSDEFQDIKGMMHGRLVDRIEDLGTDFANWTPTMVKRFVAQEVEAFTSTNRMPLNATDIQRIVGDLTDELTGLGPLQSLMADESVSDILINGYKEVFIERNGLLQKSKIRFIDNKHLMRIVQRIIAPLGRRVDEGSPMVDARLPNGGRINVIIPPVSINGPVVSIRKFRTRALEASDLLAYGTLTDEMLDFLHQATVARCNIIISGGTGSGKTSFLNMLTQYIPEGERIITIEDAAELQLLHEHVVRLETRPAGLEEVAEVTARDLVRNSLRMRPDRIIVGEVRGGEAVEMLQAMNTGHDGSMSTIHANSAGECLHRLEMLLSFGGWQGSETNLRRQIAGAIDMVVHLARLSNGKRRVMSIAGITGVEDNVVSLQEYYRYEPALANGREGWVNTHCQPKSLKLKRFWSPARSRAEAM</sequence>
<comment type="caution">
    <text evidence="3">The sequence shown here is derived from an EMBL/GenBank/DDBJ whole genome shotgun (WGS) entry which is preliminary data.</text>
</comment>
<evidence type="ECO:0000313" key="4">
    <source>
        <dbReference type="Proteomes" id="UP000295443"/>
    </source>
</evidence>
<accession>A0A4R1BKW8</accession>
<protein>
    <submittedName>
        <fullName evidence="3">CpaF family protein</fullName>
    </submittedName>
</protein>
<dbReference type="PANTHER" id="PTHR30486">
    <property type="entry name" value="TWITCHING MOTILITY PROTEIN PILT"/>
    <property type="match status" value="1"/>
</dbReference>
<dbReference type="AlphaFoldDB" id="A0A4R1BKW8"/>
<dbReference type="Gene3D" id="3.30.450.380">
    <property type="match status" value="1"/>
</dbReference>
<reference evidence="3 4" key="1">
    <citation type="submission" date="2019-03" db="EMBL/GenBank/DDBJ databases">
        <title>Genome sequence of Thiobacillaceae bacterium LSR1, a sulfur-oxidizing bacterium isolated from freshwater sediment.</title>
        <authorList>
            <person name="Li S."/>
        </authorList>
    </citation>
    <scope>NUCLEOTIDE SEQUENCE [LARGE SCALE GENOMIC DNA]</scope>
    <source>
        <strain evidence="3 4">LSR1</strain>
    </source>
</reference>
<dbReference type="SUPFAM" id="SSF52540">
    <property type="entry name" value="P-loop containing nucleoside triphosphate hydrolases"/>
    <property type="match status" value="1"/>
</dbReference>
<dbReference type="EMBL" id="SJZB01000013">
    <property type="protein sequence ID" value="TCJ17976.1"/>
    <property type="molecule type" value="Genomic_DNA"/>
</dbReference>
<feature type="domain" description="Bacterial type II secretion system protein E" evidence="2">
    <location>
        <begin position="93"/>
        <end position="374"/>
    </location>
</feature>
<dbReference type="OrthoDB" id="9810761at2"/>
<comment type="similarity">
    <text evidence="1">Belongs to the GSP E family.</text>
</comment>
<dbReference type="InterPro" id="IPR050921">
    <property type="entry name" value="T4SS_GSP_E_ATPase"/>
</dbReference>
<dbReference type="PANTHER" id="PTHR30486:SF15">
    <property type="entry name" value="TYPE II_IV SECRETION SYSTEM ATPASE"/>
    <property type="match status" value="1"/>
</dbReference>
<dbReference type="Pfam" id="PF00437">
    <property type="entry name" value="T2SSE"/>
    <property type="match status" value="1"/>
</dbReference>
<dbReference type="Gene3D" id="3.40.50.300">
    <property type="entry name" value="P-loop containing nucleotide triphosphate hydrolases"/>
    <property type="match status" value="1"/>
</dbReference>
<gene>
    <name evidence="3" type="ORF">EZJ19_03465</name>
</gene>
<keyword evidence="4" id="KW-1185">Reference proteome</keyword>